<dbReference type="Pfam" id="PF00702">
    <property type="entry name" value="Hydrolase"/>
    <property type="match status" value="1"/>
</dbReference>
<accession>X1LS83</accession>
<keyword evidence="3" id="KW-0378">Hydrolase</keyword>
<evidence type="ECO:0000256" key="3">
    <source>
        <dbReference type="ARBA" id="ARBA00022801"/>
    </source>
</evidence>
<keyword evidence="4" id="KW-0460">Magnesium</keyword>
<dbReference type="InterPro" id="IPR051400">
    <property type="entry name" value="HAD-like_hydrolase"/>
</dbReference>
<gene>
    <name evidence="5" type="ORF">S06H3_21386</name>
</gene>
<proteinExistence type="predicted"/>
<keyword evidence="2" id="KW-0479">Metal-binding</keyword>
<evidence type="ECO:0008006" key="6">
    <source>
        <dbReference type="Google" id="ProtNLM"/>
    </source>
</evidence>
<dbReference type="PANTHER" id="PTHR46470">
    <property type="entry name" value="N-ACYLNEURAMINATE-9-PHOSPHATASE"/>
    <property type="match status" value="1"/>
</dbReference>
<name>X1LS83_9ZZZZ</name>
<dbReference type="AlphaFoldDB" id="X1LS83"/>
<dbReference type="Gene3D" id="3.40.50.1000">
    <property type="entry name" value="HAD superfamily/HAD-like"/>
    <property type="match status" value="1"/>
</dbReference>
<dbReference type="NCBIfam" id="TIGR01549">
    <property type="entry name" value="HAD-SF-IA-v1"/>
    <property type="match status" value="1"/>
</dbReference>
<evidence type="ECO:0000256" key="1">
    <source>
        <dbReference type="ARBA" id="ARBA00001946"/>
    </source>
</evidence>
<protein>
    <recommendedName>
        <fullName evidence="6">HAD family hydrolase</fullName>
    </recommendedName>
</protein>
<dbReference type="GO" id="GO:0016791">
    <property type="term" value="F:phosphatase activity"/>
    <property type="evidence" value="ECO:0007669"/>
    <property type="project" value="TreeGrafter"/>
</dbReference>
<comment type="cofactor">
    <cofactor evidence="1">
        <name>Mg(2+)</name>
        <dbReference type="ChEBI" id="CHEBI:18420"/>
    </cofactor>
</comment>
<dbReference type="SUPFAM" id="SSF56784">
    <property type="entry name" value="HAD-like"/>
    <property type="match status" value="1"/>
</dbReference>
<organism evidence="5">
    <name type="scientific">marine sediment metagenome</name>
    <dbReference type="NCBI Taxonomy" id="412755"/>
    <lineage>
        <taxon>unclassified sequences</taxon>
        <taxon>metagenomes</taxon>
        <taxon>ecological metagenomes</taxon>
    </lineage>
</organism>
<dbReference type="PANTHER" id="PTHR46470:SF2">
    <property type="entry name" value="GLYCERALDEHYDE 3-PHOSPHATE PHOSPHATASE"/>
    <property type="match status" value="1"/>
</dbReference>
<dbReference type="GO" id="GO:0044281">
    <property type="term" value="P:small molecule metabolic process"/>
    <property type="evidence" value="ECO:0007669"/>
    <property type="project" value="UniProtKB-ARBA"/>
</dbReference>
<dbReference type="GO" id="GO:0046872">
    <property type="term" value="F:metal ion binding"/>
    <property type="evidence" value="ECO:0007669"/>
    <property type="project" value="UniProtKB-KW"/>
</dbReference>
<evidence type="ECO:0000256" key="2">
    <source>
        <dbReference type="ARBA" id="ARBA00022723"/>
    </source>
</evidence>
<feature type="non-terminal residue" evidence="5">
    <location>
        <position position="1"/>
    </location>
</feature>
<dbReference type="PRINTS" id="PR00413">
    <property type="entry name" value="HADHALOGNASE"/>
</dbReference>
<dbReference type="InterPro" id="IPR023214">
    <property type="entry name" value="HAD_sf"/>
</dbReference>
<evidence type="ECO:0000256" key="4">
    <source>
        <dbReference type="ARBA" id="ARBA00022842"/>
    </source>
</evidence>
<evidence type="ECO:0000313" key="5">
    <source>
        <dbReference type="EMBL" id="GAI05270.1"/>
    </source>
</evidence>
<sequence>CIQALCPELEVGMKVADIKRTATAIFDAWRKHVFLDPDCHLVLEALQRHKILGLISNFDHPPYVHALVSELGLEEFFATVVVSGEVGIKKPDPRIFHLALQRTGLQPEEVVYVGDTEEDITGSLSAGLVPILIQRDRFKMVLHSDDFRTDYQSTQTQPNAKNMTGIRTISSLPELIDLLE</sequence>
<reference evidence="5" key="1">
    <citation type="journal article" date="2014" name="Front. Microbiol.">
        <title>High frequency of phylogenetically diverse reductive dehalogenase-homologous genes in deep subseafloor sedimentary metagenomes.</title>
        <authorList>
            <person name="Kawai M."/>
            <person name="Futagami T."/>
            <person name="Toyoda A."/>
            <person name="Takaki Y."/>
            <person name="Nishi S."/>
            <person name="Hori S."/>
            <person name="Arai W."/>
            <person name="Tsubouchi T."/>
            <person name="Morono Y."/>
            <person name="Uchiyama I."/>
            <person name="Ito T."/>
            <person name="Fujiyama A."/>
            <person name="Inagaki F."/>
            <person name="Takami H."/>
        </authorList>
    </citation>
    <scope>NUCLEOTIDE SEQUENCE</scope>
    <source>
        <strain evidence="5">Expedition CK06-06</strain>
    </source>
</reference>
<dbReference type="EMBL" id="BARV01011226">
    <property type="protein sequence ID" value="GAI05270.1"/>
    <property type="molecule type" value="Genomic_DNA"/>
</dbReference>
<dbReference type="InterPro" id="IPR036412">
    <property type="entry name" value="HAD-like_sf"/>
</dbReference>
<comment type="caution">
    <text evidence="5">The sequence shown here is derived from an EMBL/GenBank/DDBJ whole genome shotgun (WGS) entry which is preliminary data.</text>
</comment>
<dbReference type="InterPro" id="IPR006439">
    <property type="entry name" value="HAD-SF_hydro_IA"/>
</dbReference>
<dbReference type="NCBIfam" id="TIGR01509">
    <property type="entry name" value="HAD-SF-IA-v3"/>
    <property type="match status" value="1"/>
</dbReference>